<evidence type="ECO:0000256" key="5">
    <source>
        <dbReference type="SAM" id="MobiDB-lite"/>
    </source>
</evidence>
<dbReference type="PANTHER" id="PTHR44329">
    <property type="entry name" value="SERINE/THREONINE-PROTEIN KINASE TNNI3K-RELATED"/>
    <property type="match status" value="1"/>
</dbReference>
<accession>A0AAD7FN02</accession>
<sequence length="381" mass="42759">MEKLDKLFHEDKEWYTKFLACRGAAAQRLLDLLQELLDYDTSSALIDRHRLFKALLRLSDHSKLYPTCFPLPALQHETLVAGGSFSDVYSGYLQNQCVGVKMMRVFAESDVEVVLKGFGREALIWRQLSHPNLLPFYGLYKFRQRLCLVSPWMHNGTIRAFLKSSPHGIEGLLSFILDMALGLEHLHAKGVVHGDLKGDNIFVTPSRKACIGDFGLSSIITSMSSVQFTHSSRNTQCGTARYQAPELYPAGQNDRRSDIYSFACVAYELLTGMAPFSNLTRDLAVIMAVREGHRPARPPSCTGTPALDALWRLLQDCWQGEPQSRPTASQVVERLEGGDIRASETRGGPDWDRALTSKFRRQLIGQLALPSVVELERILFV</sequence>
<dbReference type="Pfam" id="PF07714">
    <property type="entry name" value="PK_Tyr_Ser-Thr"/>
    <property type="match status" value="1"/>
</dbReference>
<evidence type="ECO:0000256" key="2">
    <source>
        <dbReference type="ARBA" id="ARBA00022741"/>
    </source>
</evidence>
<dbReference type="PANTHER" id="PTHR44329:SF288">
    <property type="entry name" value="MITOGEN-ACTIVATED PROTEIN KINASE KINASE KINASE 20"/>
    <property type="match status" value="1"/>
</dbReference>
<reference evidence="7" key="1">
    <citation type="submission" date="2023-03" db="EMBL/GenBank/DDBJ databases">
        <title>Massive genome expansion in bonnet fungi (Mycena s.s.) driven by repeated elements and novel gene families across ecological guilds.</title>
        <authorList>
            <consortium name="Lawrence Berkeley National Laboratory"/>
            <person name="Harder C.B."/>
            <person name="Miyauchi S."/>
            <person name="Viragh M."/>
            <person name="Kuo A."/>
            <person name="Thoen E."/>
            <person name="Andreopoulos B."/>
            <person name="Lu D."/>
            <person name="Skrede I."/>
            <person name="Drula E."/>
            <person name="Henrissat B."/>
            <person name="Morin E."/>
            <person name="Kohler A."/>
            <person name="Barry K."/>
            <person name="LaButti K."/>
            <person name="Morin E."/>
            <person name="Salamov A."/>
            <person name="Lipzen A."/>
            <person name="Mereny Z."/>
            <person name="Hegedus B."/>
            <person name="Baldrian P."/>
            <person name="Stursova M."/>
            <person name="Weitz H."/>
            <person name="Taylor A."/>
            <person name="Grigoriev I.V."/>
            <person name="Nagy L.G."/>
            <person name="Martin F."/>
            <person name="Kauserud H."/>
        </authorList>
    </citation>
    <scope>NUCLEOTIDE SEQUENCE</scope>
    <source>
        <strain evidence="7">9284</strain>
    </source>
</reference>
<evidence type="ECO:0000313" key="8">
    <source>
        <dbReference type="Proteomes" id="UP001221142"/>
    </source>
</evidence>
<dbReference type="Proteomes" id="UP001221142">
    <property type="component" value="Unassembled WGS sequence"/>
</dbReference>
<feature type="compositionally biased region" description="Polar residues" evidence="5">
    <location>
        <begin position="321"/>
        <end position="330"/>
    </location>
</feature>
<dbReference type="PROSITE" id="PS50011">
    <property type="entry name" value="PROTEIN_KINASE_DOM"/>
    <property type="match status" value="1"/>
</dbReference>
<name>A0AAD7FN02_9AGAR</name>
<keyword evidence="3 7" id="KW-0418">Kinase</keyword>
<keyword evidence="4" id="KW-0067">ATP-binding</keyword>
<feature type="domain" description="Protein kinase" evidence="6">
    <location>
        <begin position="74"/>
        <end position="342"/>
    </location>
</feature>
<evidence type="ECO:0000256" key="4">
    <source>
        <dbReference type="ARBA" id="ARBA00022840"/>
    </source>
</evidence>
<feature type="compositionally biased region" description="Basic and acidic residues" evidence="5">
    <location>
        <begin position="333"/>
        <end position="351"/>
    </location>
</feature>
<dbReference type="PROSITE" id="PS00108">
    <property type="entry name" value="PROTEIN_KINASE_ST"/>
    <property type="match status" value="1"/>
</dbReference>
<dbReference type="Gene3D" id="1.10.510.10">
    <property type="entry name" value="Transferase(Phosphotransferase) domain 1"/>
    <property type="match status" value="1"/>
</dbReference>
<gene>
    <name evidence="7" type="ORF">FB45DRAFT_1079455</name>
</gene>
<dbReference type="SUPFAM" id="SSF56112">
    <property type="entry name" value="Protein kinase-like (PK-like)"/>
    <property type="match status" value="1"/>
</dbReference>
<feature type="region of interest" description="Disordered" evidence="5">
    <location>
        <begin position="321"/>
        <end position="351"/>
    </location>
</feature>
<evidence type="ECO:0000256" key="1">
    <source>
        <dbReference type="ARBA" id="ARBA00022679"/>
    </source>
</evidence>
<comment type="caution">
    <text evidence="7">The sequence shown here is derived from an EMBL/GenBank/DDBJ whole genome shotgun (WGS) entry which is preliminary data.</text>
</comment>
<evidence type="ECO:0000256" key="3">
    <source>
        <dbReference type="ARBA" id="ARBA00022777"/>
    </source>
</evidence>
<dbReference type="EMBL" id="JARKIF010000010">
    <property type="protein sequence ID" value="KAJ7628448.1"/>
    <property type="molecule type" value="Genomic_DNA"/>
</dbReference>
<organism evidence="7 8">
    <name type="scientific">Roridomyces roridus</name>
    <dbReference type="NCBI Taxonomy" id="1738132"/>
    <lineage>
        <taxon>Eukaryota</taxon>
        <taxon>Fungi</taxon>
        <taxon>Dikarya</taxon>
        <taxon>Basidiomycota</taxon>
        <taxon>Agaricomycotina</taxon>
        <taxon>Agaricomycetes</taxon>
        <taxon>Agaricomycetidae</taxon>
        <taxon>Agaricales</taxon>
        <taxon>Marasmiineae</taxon>
        <taxon>Mycenaceae</taxon>
        <taxon>Roridomyces</taxon>
    </lineage>
</organism>
<dbReference type="InterPro" id="IPR008271">
    <property type="entry name" value="Ser/Thr_kinase_AS"/>
</dbReference>
<dbReference type="InterPro" id="IPR011009">
    <property type="entry name" value="Kinase-like_dom_sf"/>
</dbReference>
<keyword evidence="2" id="KW-0547">Nucleotide-binding</keyword>
<dbReference type="InterPro" id="IPR051681">
    <property type="entry name" value="Ser/Thr_Kinases-Pseudokinases"/>
</dbReference>
<evidence type="ECO:0000313" key="7">
    <source>
        <dbReference type="EMBL" id="KAJ7628448.1"/>
    </source>
</evidence>
<dbReference type="AlphaFoldDB" id="A0AAD7FN02"/>
<dbReference type="GO" id="GO:0004674">
    <property type="term" value="F:protein serine/threonine kinase activity"/>
    <property type="evidence" value="ECO:0007669"/>
    <property type="project" value="TreeGrafter"/>
</dbReference>
<evidence type="ECO:0000259" key="6">
    <source>
        <dbReference type="PROSITE" id="PS50011"/>
    </source>
</evidence>
<dbReference type="GO" id="GO:0005524">
    <property type="term" value="F:ATP binding"/>
    <property type="evidence" value="ECO:0007669"/>
    <property type="project" value="UniProtKB-KW"/>
</dbReference>
<protein>
    <submittedName>
        <fullName evidence="7">Kinase-like domain-containing protein</fullName>
    </submittedName>
</protein>
<dbReference type="InterPro" id="IPR000719">
    <property type="entry name" value="Prot_kinase_dom"/>
</dbReference>
<dbReference type="InterPro" id="IPR001245">
    <property type="entry name" value="Ser-Thr/Tyr_kinase_cat_dom"/>
</dbReference>
<keyword evidence="8" id="KW-1185">Reference proteome</keyword>
<proteinExistence type="predicted"/>
<keyword evidence="1" id="KW-0808">Transferase</keyword>
<dbReference type="SMART" id="SM00220">
    <property type="entry name" value="S_TKc"/>
    <property type="match status" value="1"/>
</dbReference>